<accession>A0ABV3CK94</accession>
<evidence type="ECO:0000313" key="1">
    <source>
        <dbReference type="EMBL" id="MEU7075193.1"/>
    </source>
</evidence>
<comment type="caution">
    <text evidence="1">The sequence shown here is derived from an EMBL/GenBank/DDBJ whole genome shotgun (WGS) entry which is preliminary data.</text>
</comment>
<organism evidence="1 2">
    <name type="scientific">Streptomyces narbonensis</name>
    <dbReference type="NCBI Taxonomy" id="67333"/>
    <lineage>
        <taxon>Bacteria</taxon>
        <taxon>Bacillati</taxon>
        <taxon>Actinomycetota</taxon>
        <taxon>Actinomycetes</taxon>
        <taxon>Kitasatosporales</taxon>
        <taxon>Streptomycetaceae</taxon>
        <taxon>Streptomyces</taxon>
    </lineage>
</organism>
<evidence type="ECO:0000313" key="2">
    <source>
        <dbReference type="Proteomes" id="UP001551329"/>
    </source>
</evidence>
<reference evidence="1 2" key="1">
    <citation type="submission" date="2024-06" db="EMBL/GenBank/DDBJ databases">
        <title>The Natural Products Discovery Center: Release of the First 8490 Sequenced Strains for Exploring Actinobacteria Biosynthetic Diversity.</title>
        <authorList>
            <person name="Kalkreuter E."/>
            <person name="Kautsar S.A."/>
            <person name="Yang D."/>
            <person name="Bader C.D."/>
            <person name="Teijaro C.N."/>
            <person name="Fluegel L."/>
            <person name="Davis C.M."/>
            <person name="Simpson J.R."/>
            <person name="Lauterbach L."/>
            <person name="Steele A.D."/>
            <person name="Gui C."/>
            <person name="Meng S."/>
            <person name="Li G."/>
            <person name="Viehrig K."/>
            <person name="Ye F."/>
            <person name="Su P."/>
            <person name="Kiefer A.F."/>
            <person name="Nichols A."/>
            <person name="Cepeda A.J."/>
            <person name="Yan W."/>
            <person name="Fan B."/>
            <person name="Jiang Y."/>
            <person name="Adhikari A."/>
            <person name="Zheng C.-J."/>
            <person name="Schuster L."/>
            <person name="Cowan T.M."/>
            <person name="Smanski M.J."/>
            <person name="Chevrette M.G."/>
            <person name="De Carvalho L.P.S."/>
            <person name="Shen B."/>
        </authorList>
    </citation>
    <scope>NUCLEOTIDE SEQUENCE [LARGE SCALE GENOMIC DNA]</scope>
    <source>
        <strain evidence="1 2">NPDC045974</strain>
    </source>
</reference>
<proteinExistence type="predicted"/>
<gene>
    <name evidence="1" type="ORF">AB0A88_34415</name>
</gene>
<protein>
    <submittedName>
        <fullName evidence="1">Uncharacterized protein</fullName>
    </submittedName>
</protein>
<dbReference type="RefSeq" id="WP_358477800.1">
    <property type="nucleotide sequence ID" value="NZ_JBEZAE010000035.1"/>
</dbReference>
<dbReference type="EMBL" id="JBEZAE010000035">
    <property type="protein sequence ID" value="MEU7075193.1"/>
    <property type="molecule type" value="Genomic_DNA"/>
</dbReference>
<keyword evidence="2" id="KW-1185">Reference proteome</keyword>
<dbReference type="Proteomes" id="UP001551329">
    <property type="component" value="Unassembled WGS sequence"/>
</dbReference>
<sequence>MAGGSRGTPHPAACRADLPELVRRQFEEHAAAARTWGARLLSEAGRHEEVQAYAATLPPEEQRYTNLTISGILERFVRGRGAEGVAGMQSLAGERETSPW</sequence>
<name>A0ABV3CK94_9ACTN</name>